<organism evidence="1 2">
    <name type="scientific">Clavelina lepadiformis</name>
    <name type="common">Light-bulb sea squirt</name>
    <name type="synonym">Ascidia lepadiformis</name>
    <dbReference type="NCBI Taxonomy" id="159417"/>
    <lineage>
        <taxon>Eukaryota</taxon>
        <taxon>Metazoa</taxon>
        <taxon>Chordata</taxon>
        <taxon>Tunicata</taxon>
        <taxon>Ascidiacea</taxon>
        <taxon>Aplousobranchia</taxon>
        <taxon>Clavelinidae</taxon>
        <taxon>Clavelina</taxon>
    </lineage>
</organism>
<accession>A0ABP0FE47</accession>
<evidence type="ECO:0000313" key="1">
    <source>
        <dbReference type="EMBL" id="CAK8676725.1"/>
    </source>
</evidence>
<comment type="caution">
    <text evidence="1">The sequence shown here is derived from an EMBL/GenBank/DDBJ whole genome shotgun (WGS) entry which is preliminary data.</text>
</comment>
<name>A0ABP0FE47_CLALP</name>
<sequence>MRVIYENKLDVQSGITVADETGTVVPNLLPINHSAGLHPHRSEVYRYDRSASFTIALGIVRTTGRMTKLAGFCELTKLERRIL</sequence>
<dbReference type="Proteomes" id="UP001642483">
    <property type="component" value="Unassembled WGS sequence"/>
</dbReference>
<proteinExistence type="predicted"/>
<protein>
    <submittedName>
        <fullName evidence="1">Uncharacterized protein</fullName>
    </submittedName>
</protein>
<reference evidence="1 2" key="1">
    <citation type="submission" date="2024-02" db="EMBL/GenBank/DDBJ databases">
        <authorList>
            <person name="Daric V."/>
            <person name="Darras S."/>
        </authorList>
    </citation>
    <scope>NUCLEOTIDE SEQUENCE [LARGE SCALE GENOMIC DNA]</scope>
</reference>
<gene>
    <name evidence="1" type="ORF">CVLEPA_LOCUS6171</name>
</gene>
<keyword evidence="2" id="KW-1185">Reference proteome</keyword>
<dbReference type="EMBL" id="CAWYQH010000035">
    <property type="protein sequence ID" value="CAK8676725.1"/>
    <property type="molecule type" value="Genomic_DNA"/>
</dbReference>
<evidence type="ECO:0000313" key="2">
    <source>
        <dbReference type="Proteomes" id="UP001642483"/>
    </source>
</evidence>